<dbReference type="RefSeq" id="XP_065986285.1">
    <property type="nucleotide sequence ID" value="XM_066130097.1"/>
</dbReference>
<dbReference type="KEGG" id="mbrn:26243941"/>
<keyword evidence="2" id="KW-1185">Reference proteome</keyword>
<organism evidence="1 2">
    <name type="scientific">Metarhizium brunneum</name>
    <dbReference type="NCBI Taxonomy" id="500148"/>
    <lineage>
        <taxon>Eukaryota</taxon>
        <taxon>Fungi</taxon>
        <taxon>Dikarya</taxon>
        <taxon>Ascomycota</taxon>
        <taxon>Pezizomycotina</taxon>
        <taxon>Sordariomycetes</taxon>
        <taxon>Hypocreomycetidae</taxon>
        <taxon>Hypocreales</taxon>
        <taxon>Clavicipitaceae</taxon>
        <taxon>Metarhizium</taxon>
    </lineage>
</organism>
<dbReference type="Proteomes" id="UP000510686">
    <property type="component" value="Chromosome 2"/>
</dbReference>
<proteinExistence type="predicted"/>
<dbReference type="GeneID" id="26243941"/>
<gene>
    <name evidence="1" type="ORF">G6M90_00g032050</name>
</gene>
<accession>A0A7D5YRS1</accession>
<evidence type="ECO:0000313" key="2">
    <source>
        <dbReference type="Proteomes" id="UP000510686"/>
    </source>
</evidence>
<dbReference type="AlphaFoldDB" id="A0A7D5YRS1"/>
<protein>
    <submittedName>
        <fullName evidence="1">Uncharacterized protein</fullName>
    </submittedName>
</protein>
<dbReference type="OrthoDB" id="4933909at2759"/>
<dbReference type="EMBL" id="CP058933">
    <property type="protein sequence ID" value="QLI67022.1"/>
    <property type="molecule type" value="Genomic_DNA"/>
</dbReference>
<evidence type="ECO:0000313" key="1">
    <source>
        <dbReference type="EMBL" id="QLI67022.1"/>
    </source>
</evidence>
<reference evidence="1 2" key="1">
    <citation type="submission" date="2020-07" db="EMBL/GenBank/DDBJ databases">
        <title>Telomere length de novo assembly of all 7 chromosomes of the fungus, Metarhizium brunneum, using a novel assembly pipeline.</title>
        <authorList>
            <person name="Saud z."/>
            <person name="Kortsinoglou A."/>
            <person name="Kouvelis V.N."/>
            <person name="Butt T.M."/>
        </authorList>
    </citation>
    <scope>NUCLEOTIDE SEQUENCE [LARGE SCALE GENOMIC DNA]</scope>
    <source>
        <strain evidence="1 2">4556</strain>
    </source>
</reference>
<sequence length="264" mass="29244">MTPGLLICRPPRYPSKSEDIIARRLDTKAFVDAALAQRILNGSHSVPNGGWSTPIASIIRDDFVLQDELVTGMKRVPNRDLFRDLRYGIAIFGNTAGTLNSVETHLSPRVIEDRLEVPKDRRIDERQNLRDKIVNAFDVLYTERRSPRIPPTQNSTHLAGTNLDLGYGTIQLKETTGPEDAVSTVLVGSNRSGIIIDSDVLLRHVSVGYWVLYLSSAEVPREIGAALAAEFKFGSDGNASALKIIWDQAKPGLREVKVLFNKVE</sequence>
<name>A0A7D5YRS1_9HYPO</name>